<evidence type="ECO:0000313" key="2">
    <source>
        <dbReference type="Proteomes" id="UP000001877"/>
    </source>
</evidence>
<keyword evidence="2" id="KW-1185">Reference proteome</keyword>
<name>C0ZE14_BREBN</name>
<organism evidence="1 2">
    <name type="scientific">Brevibacillus brevis (strain 47 / JCM 6285 / NBRC 100599)</name>
    <dbReference type="NCBI Taxonomy" id="358681"/>
    <lineage>
        <taxon>Bacteria</taxon>
        <taxon>Bacillati</taxon>
        <taxon>Bacillota</taxon>
        <taxon>Bacilli</taxon>
        <taxon>Bacillales</taxon>
        <taxon>Paenibacillaceae</taxon>
        <taxon>Brevibacillus</taxon>
    </lineage>
</organism>
<dbReference type="KEGG" id="bbe:BBR47_30460"/>
<protein>
    <submittedName>
        <fullName evidence="1">Uncharacterized protein</fullName>
    </submittedName>
</protein>
<dbReference type="RefSeq" id="WP_015891341.1">
    <property type="nucleotide sequence ID" value="NC_012491.1"/>
</dbReference>
<sequence>MAERKKKRYDAARTKEMILNAAEEMFAAHEFSATRIDTMISLTLKYGNARLMLM</sequence>
<dbReference type="HOGENOM" id="CLU_3041045_0_0_9"/>
<accession>C0ZE14</accession>
<dbReference type="STRING" id="358681.BBR47_30460"/>
<reference evidence="1 2" key="1">
    <citation type="submission" date="2005-03" db="EMBL/GenBank/DDBJ databases">
        <title>Brevibacillus brevis strain 47, complete genome.</title>
        <authorList>
            <person name="Hosoyama A."/>
            <person name="Yamada R."/>
            <person name="Hongo Y."/>
            <person name="Terui Y."/>
            <person name="Ankai A."/>
            <person name="Masuyama W."/>
            <person name="Sekiguchi M."/>
            <person name="Takeda T."/>
            <person name="Asano K."/>
            <person name="Ohji S."/>
            <person name="Ichikawa N."/>
            <person name="Narita S."/>
            <person name="Aoki N."/>
            <person name="Miura H."/>
            <person name="Matsushita S."/>
            <person name="Sekigawa T."/>
            <person name="Yamagata H."/>
            <person name="Yoshikawa H."/>
            <person name="Udaka S."/>
            <person name="Tanikawa S."/>
            <person name="Fujita N."/>
        </authorList>
    </citation>
    <scope>NUCLEOTIDE SEQUENCE [LARGE SCALE GENOMIC DNA]</scope>
    <source>
        <strain evidence="2">47 / JCM 6285 / NBRC 100599</strain>
    </source>
</reference>
<dbReference type="AlphaFoldDB" id="C0ZE14"/>
<proteinExistence type="predicted"/>
<evidence type="ECO:0000313" key="1">
    <source>
        <dbReference type="EMBL" id="BAH44023.1"/>
    </source>
</evidence>
<dbReference type="Proteomes" id="UP000001877">
    <property type="component" value="Chromosome"/>
</dbReference>
<dbReference type="Gene3D" id="1.10.357.10">
    <property type="entry name" value="Tetracycline Repressor, domain 2"/>
    <property type="match status" value="1"/>
</dbReference>
<dbReference type="EMBL" id="AP008955">
    <property type="protein sequence ID" value="BAH44023.1"/>
    <property type="molecule type" value="Genomic_DNA"/>
</dbReference>
<gene>
    <name evidence="1" type="ordered locus">BBR47_30460</name>
</gene>